<dbReference type="Proteomes" id="UP000280296">
    <property type="component" value="Unassembled WGS sequence"/>
</dbReference>
<evidence type="ECO:0000256" key="6">
    <source>
        <dbReference type="ARBA" id="ARBA00022840"/>
    </source>
</evidence>
<sequence length="512" mass="54464">MSVSLGIDIGTSGTKTLAVRETGEILAGASAEYPCSYPKPGWSEQDPELWWEAVVSTVREVMAKAQLTPADVSGIGLSGQMHGSVFLDEAGAVVRPALLWNDQRTGEEVEEIESRAGGRAQLVRMVANRALTGFTAPKLLWVRRHEPKHWDRVRKVLLPKDYIRYRLSGTYATEVSDASGTLLLDVANRRWSDELLGKLDLDRSLLPDCFESPEVSARVSAIGAKATGLAEGTPIVGGGGDQPAGAVGNGIVRPGAVSATMGTSGVVFAHLDRVGFDPEGRLQRFCHAVPGDYCAFGVVLAAGGSMQWFRNELGQAEVIAAKEQGVDPYFLLTDEAATVGPGAEGLFFLPYLTGERTPHFDPLARGGWIGLTVRHGRAHLIRSVMEGAAFAMRDCLELIREMGAPVNQIRLSGGGARNPLWRQIQADIYGQDACTINASEGPAFGVALLALVGTGAFGSVAEACDATISIAETIAVDPPAKAYYESAYAIYRGLYGDLRERFAQMAGLVGGG</sequence>
<dbReference type="CDD" id="cd07808">
    <property type="entry name" value="ASKHA_NBD_FGGY_EcXK-like"/>
    <property type="match status" value="1"/>
</dbReference>
<evidence type="ECO:0000256" key="9">
    <source>
        <dbReference type="RuleBase" id="RU003733"/>
    </source>
</evidence>
<dbReference type="InterPro" id="IPR018485">
    <property type="entry name" value="FGGY_C"/>
</dbReference>
<accession>A0A432MD66</accession>
<dbReference type="HAMAP" id="MF_02220">
    <property type="entry name" value="XylB"/>
    <property type="match status" value="1"/>
</dbReference>
<feature type="domain" description="Carbohydrate kinase FGGY N-terminal" evidence="11">
    <location>
        <begin position="4"/>
        <end position="248"/>
    </location>
</feature>
<feature type="active site" description="Proton acceptor" evidence="8">
    <location>
        <position position="241"/>
    </location>
</feature>
<dbReference type="PROSITE" id="PS00933">
    <property type="entry name" value="FGGY_KINASES_1"/>
    <property type="match status" value="1"/>
</dbReference>
<keyword evidence="2 8" id="KW-0859">Xylose metabolism</keyword>
<evidence type="ECO:0000313" key="14">
    <source>
        <dbReference type="Proteomes" id="UP000280296"/>
    </source>
</evidence>
<organism evidence="13 14">
    <name type="scientific">Tautonia sociabilis</name>
    <dbReference type="NCBI Taxonomy" id="2080755"/>
    <lineage>
        <taxon>Bacteria</taxon>
        <taxon>Pseudomonadati</taxon>
        <taxon>Planctomycetota</taxon>
        <taxon>Planctomycetia</taxon>
        <taxon>Isosphaerales</taxon>
        <taxon>Isosphaeraceae</taxon>
        <taxon>Tautonia</taxon>
    </lineage>
</organism>
<dbReference type="InterPro" id="IPR018484">
    <property type="entry name" value="FGGY_N"/>
</dbReference>
<feature type="binding site" evidence="8">
    <location>
        <begin position="81"/>
        <end position="82"/>
    </location>
    <ligand>
        <name>substrate</name>
    </ligand>
</feature>
<dbReference type="GO" id="GO:0005998">
    <property type="term" value="P:xylulose catabolic process"/>
    <property type="evidence" value="ECO:0007669"/>
    <property type="project" value="UniProtKB-UniRule"/>
</dbReference>
<dbReference type="GO" id="GO:0004856">
    <property type="term" value="F:D-xylulokinase activity"/>
    <property type="evidence" value="ECO:0007669"/>
    <property type="project" value="UniProtKB-UniRule"/>
</dbReference>
<dbReference type="EMBL" id="RYZH01000086">
    <property type="protein sequence ID" value="RUL81705.1"/>
    <property type="molecule type" value="Genomic_DNA"/>
</dbReference>
<dbReference type="Pfam" id="PF00370">
    <property type="entry name" value="FGGY_N"/>
    <property type="match status" value="1"/>
</dbReference>
<comment type="catalytic activity">
    <reaction evidence="8 10">
        <text>D-xylulose + ATP = D-xylulose 5-phosphate + ADP + H(+)</text>
        <dbReference type="Rhea" id="RHEA:10964"/>
        <dbReference type="ChEBI" id="CHEBI:15378"/>
        <dbReference type="ChEBI" id="CHEBI:17140"/>
        <dbReference type="ChEBI" id="CHEBI:30616"/>
        <dbReference type="ChEBI" id="CHEBI:57737"/>
        <dbReference type="ChEBI" id="CHEBI:456216"/>
        <dbReference type="EC" id="2.7.1.17"/>
    </reaction>
</comment>
<keyword evidence="5 8" id="KW-0418">Kinase</keyword>
<dbReference type="InterPro" id="IPR018483">
    <property type="entry name" value="Carb_kinase_FGGY_CS"/>
</dbReference>
<reference evidence="13 14" key="2">
    <citation type="submission" date="2019-01" db="EMBL/GenBank/DDBJ databases">
        <title>Tautonia sociabilis, a novel thermotolerant planctomycete of Isosphaeraceae family, isolated from a 4000 m deep subterranean habitat.</title>
        <authorList>
            <person name="Kovaleva O.L."/>
            <person name="Elcheninov A.G."/>
            <person name="Van Heerden E."/>
            <person name="Toshchakov S.V."/>
            <person name="Novikov A."/>
            <person name="Bonch-Osmolovskaya E.A."/>
            <person name="Kublanov I.V."/>
        </authorList>
    </citation>
    <scope>NUCLEOTIDE SEQUENCE [LARGE SCALE GENOMIC DNA]</scope>
    <source>
        <strain evidence="13 14">GM2012</strain>
    </source>
</reference>
<evidence type="ECO:0000259" key="11">
    <source>
        <dbReference type="Pfam" id="PF00370"/>
    </source>
</evidence>
<dbReference type="EC" id="2.7.1.17" evidence="8 10"/>
<keyword evidence="7 8" id="KW-0119">Carbohydrate metabolism</keyword>
<comment type="similarity">
    <text evidence="1 8 9">Belongs to the FGGY kinase family.</text>
</comment>
<keyword evidence="4 8" id="KW-0547">Nucleotide-binding</keyword>
<evidence type="ECO:0000256" key="4">
    <source>
        <dbReference type="ARBA" id="ARBA00022741"/>
    </source>
</evidence>
<evidence type="ECO:0000256" key="10">
    <source>
        <dbReference type="RuleBase" id="RU364073"/>
    </source>
</evidence>
<evidence type="ECO:0000256" key="2">
    <source>
        <dbReference type="ARBA" id="ARBA00022629"/>
    </source>
</evidence>
<dbReference type="PANTHER" id="PTHR43095:SF5">
    <property type="entry name" value="XYLULOSE KINASE"/>
    <property type="match status" value="1"/>
</dbReference>
<dbReference type="InterPro" id="IPR006000">
    <property type="entry name" value="Xylulokinase"/>
</dbReference>
<proteinExistence type="inferred from homology"/>
<evidence type="ECO:0000256" key="5">
    <source>
        <dbReference type="ARBA" id="ARBA00022777"/>
    </source>
</evidence>
<feature type="site" description="Important for activity" evidence="8">
    <location>
        <position position="8"/>
    </location>
</feature>
<evidence type="ECO:0000256" key="3">
    <source>
        <dbReference type="ARBA" id="ARBA00022679"/>
    </source>
</evidence>
<dbReference type="InterPro" id="IPR050406">
    <property type="entry name" value="FGGY_Carb_Kinase"/>
</dbReference>
<feature type="domain" description="Carbohydrate kinase FGGY C-terminal" evidence="12">
    <location>
        <begin position="258"/>
        <end position="452"/>
    </location>
</feature>
<evidence type="ECO:0000259" key="12">
    <source>
        <dbReference type="Pfam" id="PF02782"/>
    </source>
</evidence>
<dbReference type="OrthoDB" id="9805576at2"/>
<dbReference type="AlphaFoldDB" id="A0A432MD66"/>
<dbReference type="RefSeq" id="WP_126728127.1">
    <property type="nucleotide sequence ID" value="NZ_RYZH01000086.1"/>
</dbReference>
<evidence type="ECO:0000256" key="7">
    <source>
        <dbReference type="ARBA" id="ARBA00023277"/>
    </source>
</evidence>
<dbReference type="InterPro" id="IPR000577">
    <property type="entry name" value="Carb_kinase_FGGY"/>
</dbReference>
<keyword evidence="3 8" id="KW-0808">Transferase</keyword>
<keyword evidence="14" id="KW-1185">Reference proteome</keyword>
<keyword evidence="6 8" id="KW-0067">ATP-binding</keyword>
<dbReference type="GO" id="GO:0042732">
    <property type="term" value="P:D-xylose metabolic process"/>
    <property type="evidence" value="ECO:0007669"/>
    <property type="project" value="UniProtKB-KW"/>
</dbReference>
<dbReference type="SUPFAM" id="SSF53067">
    <property type="entry name" value="Actin-like ATPase domain"/>
    <property type="match status" value="2"/>
</dbReference>
<dbReference type="PANTHER" id="PTHR43095">
    <property type="entry name" value="SUGAR KINASE"/>
    <property type="match status" value="1"/>
</dbReference>
<comment type="caution">
    <text evidence="13">The sequence shown here is derived from an EMBL/GenBank/DDBJ whole genome shotgun (WGS) entry which is preliminary data.</text>
</comment>
<dbReference type="NCBIfam" id="TIGR01312">
    <property type="entry name" value="XylB"/>
    <property type="match status" value="1"/>
</dbReference>
<dbReference type="PIRSF" id="PIRSF000538">
    <property type="entry name" value="GlpK"/>
    <property type="match status" value="1"/>
</dbReference>
<gene>
    <name evidence="8 10 13" type="primary">xylB</name>
    <name evidence="13" type="ORF">TsocGM_24690</name>
</gene>
<evidence type="ECO:0000256" key="8">
    <source>
        <dbReference type="HAMAP-Rule" id="MF_02220"/>
    </source>
</evidence>
<comment type="function">
    <text evidence="8">Catalyzes the phosphorylation of D-xylulose to D-xylulose 5-phosphate.</text>
</comment>
<dbReference type="Pfam" id="PF02782">
    <property type="entry name" value="FGGY_C"/>
    <property type="match status" value="1"/>
</dbReference>
<dbReference type="GO" id="GO:0005524">
    <property type="term" value="F:ATP binding"/>
    <property type="evidence" value="ECO:0007669"/>
    <property type="project" value="UniProtKB-UniRule"/>
</dbReference>
<protein>
    <recommendedName>
        <fullName evidence="8 10">Xylulose kinase</fullName>
        <shortName evidence="8 10">Xylulokinase</shortName>
        <ecNumber evidence="8 10">2.7.1.17</ecNumber>
    </recommendedName>
</protein>
<evidence type="ECO:0000256" key="1">
    <source>
        <dbReference type="ARBA" id="ARBA00009156"/>
    </source>
</evidence>
<reference evidence="13 14" key="1">
    <citation type="submission" date="2018-12" db="EMBL/GenBank/DDBJ databases">
        <authorList>
            <person name="Toschakov S.V."/>
        </authorList>
    </citation>
    <scope>NUCLEOTIDE SEQUENCE [LARGE SCALE GENOMIC DNA]</scope>
    <source>
        <strain evidence="13 14">GM2012</strain>
    </source>
</reference>
<dbReference type="Gene3D" id="3.30.420.40">
    <property type="match status" value="2"/>
</dbReference>
<dbReference type="InterPro" id="IPR043129">
    <property type="entry name" value="ATPase_NBD"/>
</dbReference>
<evidence type="ECO:0000313" key="13">
    <source>
        <dbReference type="EMBL" id="RUL81705.1"/>
    </source>
</evidence>
<dbReference type="PROSITE" id="PS00445">
    <property type="entry name" value="FGGY_KINASES_2"/>
    <property type="match status" value="1"/>
</dbReference>
<name>A0A432MD66_9BACT</name>